<dbReference type="InterPro" id="IPR050219">
    <property type="entry name" value="DnaG_primase"/>
</dbReference>
<evidence type="ECO:0000259" key="4">
    <source>
        <dbReference type="SMART" id="SM00400"/>
    </source>
</evidence>
<feature type="domain" description="Zinc finger CHC2-type" evidence="4">
    <location>
        <begin position="30"/>
        <end position="83"/>
    </location>
</feature>
<dbReference type="EMBL" id="LR798432">
    <property type="protein sequence ID" value="CAB5231471.1"/>
    <property type="molecule type" value="Genomic_DNA"/>
</dbReference>
<dbReference type="EMBL" id="LR797088">
    <property type="protein sequence ID" value="CAB4186318.1"/>
    <property type="molecule type" value="Genomic_DNA"/>
</dbReference>
<evidence type="ECO:0000313" key="13">
    <source>
        <dbReference type="EMBL" id="CAB4220114.1"/>
    </source>
</evidence>
<dbReference type="GO" id="GO:0006269">
    <property type="term" value="P:DNA replication, synthesis of primer"/>
    <property type="evidence" value="ECO:0007669"/>
    <property type="project" value="TreeGrafter"/>
</dbReference>
<name>A0A6J5SQ05_9CAUD</name>
<dbReference type="PANTHER" id="PTHR30313">
    <property type="entry name" value="DNA PRIMASE"/>
    <property type="match status" value="1"/>
</dbReference>
<dbReference type="EMBL" id="LR797192">
    <property type="protein sequence ID" value="CAB4192714.1"/>
    <property type="molecule type" value="Genomic_DNA"/>
</dbReference>
<dbReference type="GO" id="GO:0003677">
    <property type="term" value="F:DNA binding"/>
    <property type="evidence" value="ECO:0007669"/>
    <property type="project" value="InterPro"/>
</dbReference>
<dbReference type="EMBL" id="LR796811">
    <property type="protein sequence ID" value="CAB4168031.1"/>
    <property type="molecule type" value="Genomic_DNA"/>
</dbReference>
<organism evidence="12">
    <name type="scientific">uncultured Caudovirales phage</name>
    <dbReference type="NCBI Taxonomy" id="2100421"/>
    <lineage>
        <taxon>Viruses</taxon>
        <taxon>Duplodnaviria</taxon>
        <taxon>Heunggongvirae</taxon>
        <taxon>Uroviricota</taxon>
        <taxon>Caudoviricetes</taxon>
        <taxon>Peduoviridae</taxon>
        <taxon>Maltschvirus</taxon>
        <taxon>Maltschvirus maltsch</taxon>
    </lineage>
</organism>
<keyword evidence="1" id="KW-0479">Metal-binding</keyword>
<evidence type="ECO:0000313" key="6">
    <source>
        <dbReference type="EMBL" id="CAB4168031.1"/>
    </source>
</evidence>
<evidence type="ECO:0000313" key="8">
    <source>
        <dbReference type="EMBL" id="CAB4180704.1"/>
    </source>
</evidence>
<evidence type="ECO:0000256" key="3">
    <source>
        <dbReference type="ARBA" id="ARBA00022833"/>
    </source>
</evidence>
<reference evidence="12" key="1">
    <citation type="submission" date="2020-05" db="EMBL/GenBank/DDBJ databases">
        <authorList>
            <person name="Chiriac C."/>
            <person name="Salcher M."/>
            <person name="Ghai R."/>
            <person name="Kavagutti S V."/>
        </authorList>
    </citation>
    <scope>NUCLEOTIDE SEQUENCE</scope>
</reference>
<evidence type="ECO:0000313" key="5">
    <source>
        <dbReference type="EMBL" id="CAB4148292.1"/>
    </source>
</evidence>
<dbReference type="EMBL" id="LR797145">
    <property type="protein sequence ID" value="CAB4190395.1"/>
    <property type="molecule type" value="Genomic_DNA"/>
</dbReference>
<proteinExistence type="predicted"/>
<dbReference type="Gene3D" id="3.90.580.10">
    <property type="entry name" value="Zinc finger, CHC2-type domain"/>
    <property type="match status" value="1"/>
</dbReference>
<keyword evidence="3" id="KW-0862">Zinc</keyword>
<sequence>MSSYDYDIFDSLAIIGVSVPNRGSSTQIKCPFHGGGQESSPSCRVYPHTQTMHCFRCDKSWDAIDVIKEYFGYTFSEAVNFLSGNVEKRETASGSRTVPDLLTDYMKAFSELKLSKQQRYLELKEFDKIVMKAMLSISSFEEIRLETEKWFRLLFSKTRKSTQSRPISGESLA</sequence>
<dbReference type="GO" id="GO:0008270">
    <property type="term" value="F:zinc ion binding"/>
    <property type="evidence" value="ECO:0007669"/>
    <property type="project" value="UniProtKB-KW"/>
</dbReference>
<evidence type="ECO:0000313" key="11">
    <source>
        <dbReference type="EMBL" id="CAB4192714.1"/>
    </source>
</evidence>
<accession>A0A6J5SQ05</accession>
<evidence type="ECO:0000313" key="10">
    <source>
        <dbReference type="EMBL" id="CAB4190395.1"/>
    </source>
</evidence>
<dbReference type="PANTHER" id="PTHR30313:SF2">
    <property type="entry name" value="DNA PRIMASE"/>
    <property type="match status" value="1"/>
</dbReference>
<dbReference type="EMBL" id="LR796991">
    <property type="protein sequence ID" value="CAB4180704.1"/>
    <property type="molecule type" value="Genomic_DNA"/>
</dbReference>
<evidence type="ECO:0000313" key="9">
    <source>
        <dbReference type="EMBL" id="CAB4186318.1"/>
    </source>
</evidence>
<evidence type="ECO:0000256" key="1">
    <source>
        <dbReference type="ARBA" id="ARBA00022723"/>
    </source>
</evidence>
<gene>
    <name evidence="8" type="ORF">UFOVP1036_86</name>
    <name evidence="9" type="ORF">UFOVP1132_82</name>
    <name evidence="10" type="ORF">UFOVP1190_57</name>
    <name evidence="11" type="ORF">UFOVP1248_70</name>
    <name evidence="12" type="ORF">UFOVP1493_16</name>
    <name evidence="14" type="ORF">UFOVP1584_88</name>
    <name evidence="13" type="ORF">UFOVP1635_78</name>
    <name evidence="5" type="ORF">UFOVP521_20</name>
    <name evidence="6" type="ORF">UFOVP856_93</name>
    <name evidence="7" type="ORF">UFOVP967_96</name>
</gene>
<dbReference type="EMBL" id="LR796910">
    <property type="protein sequence ID" value="CAB4174914.1"/>
    <property type="molecule type" value="Genomic_DNA"/>
</dbReference>
<dbReference type="InterPro" id="IPR036977">
    <property type="entry name" value="DNA_primase_Znf_CHC2"/>
</dbReference>
<dbReference type="GO" id="GO:0003899">
    <property type="term" value="F:DNA-directed RNA polymerase activity"/>
    <property type="evidence" value="ECO:0007669"/>
    <property type="project" value="InterPro"/>
</dbReference>
<protein>
    <submittedName>
        <fullName evidence="12">Zinc finger, CHC2-type</fullName>
    </submittedName>
</protein>
<evidence type="ECO:0000256" key="2">
    <source>
        <dbReference type="ARBA" id="ARBA00022771"/>
    </source>
</evidence>
<evidence type="ECO:0000313" key="12">
    <source>
        <dbReference type="EMBL" id="CAB4217206.1"/>
    </source>
</evidence>
<dbReference type="SMART" id="SM00400">
    <property type="entry name" value="ZnF_CHCC"/>
    <property type="match status" value="1"/>
</dbReference>
<dbReference type="SUPFAM" id="SSF57783">
    <property type="entry name" value="Zinc beta-ribbon"/>
    <property type="match status" value="1"/>
</dbReference>
<evidence type="ECO:0000313" key="14">
    <source>
        <dbReference type="EMBL" id="CAB5231471.1"/>
    </source>
</evidence>
<keyword evidence="2" id="KW-0863">Zinc-finger</keyword>
<dbReference type="Pfam" id="PF01807">
    <property type="entry name" value="Zn_ribbon_DnaG"/>
    <property type="match status" value="1"/>
</dbReference>
<dbReference type="InterPro" id="IPR002694">
    <property type="entry name" value="Znf_CHC2"/>
</dbReference>
<evidence type="ECO:0000313" key="7">
    <source>
        <dbReference type="EMBL" id="CAB4174914.1"/>
    </source>
</evidence>
<dbReference type="EMBL" id="LR796496">
    <property type="protein sequence ID" value="CAB4148292.1"/>
    <property type="molecule type" value="Genomic_DNA"/>
</dbReference>
<dbReference type="EMBL" id="LR797456">
    <property type="protein sequence ID" value="CAB4217206.1"/>
    <property type="molecule type" value="Genomic_DNA"/>
</dbReference>
<dbReference type="EMBL" id="LR797496">
    <property type="protein sequence ID" value="CAB4220114.1"/>
    <property type="molecule type" value="Genomic_DNA"/>
</dbReference>